<reference evidence="2 3" key="2">
    <citation type="submission" date="2018-11" db="EMBL/GenBank/DDBJ databases">
        <authorList>
            <consortium name="Pathogen Informatics"/>
        </authorList>
    </citation>
    <scope>NUCLEOTIDE SEQUENCE [LARGE SCALE GENOMIC DNA]</scope>
    <source>
        <strain evidence="2 3">Costa Rica</strain>
    </source>
</reference>
<dbReference type="WBParaSite" id="ACOC_0000139001-mRNA-1">
    <property type="protein sequence ID" value="ACOC_0000139001-mRNA-1"/>
    <property type="gene ID" value="ACOC_0000139001"/>
</dbReference>
<keyword evidence="1" id="KW-0472">Membrane</keyword>
<name>A0A0R3PC81_ANGCS</name>
<evidence type="ECO:0000313" key="3">
    <source>
        <dbReference type="Proteomes" id="UP000267027"/>
    </source>
</evidence>
<dbReference type="STRING" id="334426.A0A0R3PC81"/>
<evidence type="ECO:0000313" key="4">
    <source>
        <dbReference type="WBParaSite" id="ACOC_0000139001-mRNA-1"/>
    </source>
</evidence>
<keyword evidence="1" id="KW-1133">Transmembrane helix</keyword>
<dbReference type="Proteomes" id="UP000267027">
    <property type="component" value="Unassembled WGS sequence"/>
</dbReference>
<feature type="transmembrane region" description="Helical" evidence="1">
    <location>
        <begin position="49"/>
        <end position="70"/>
    </location>
</feature>
<proteinExistence type="predicted"/>
<keyword evidence="1" id="KW-0812">Transmembrane</keyword>
<dbReference type="EMBL" id="UYYA01000206">
    <property type="protein sequence ID" value="VDM52976.1"/>
    <property type="molecule type" value="Genomic_DNA"/>
</dbReference>
<gene>
    <name evidence="2" type="ORF">ACOC_LOCUS1391</name>
</gene>
<sequence length="81" mass="8521">MTWKPDVNVLTTENGLTMKSRKDGSSVKGSSVLDSMTEMSQAFINPKGLSWFVTGLFVVGDLAGGGLVALPTAMIQSGRIS</sequence>
<evidence type="ECO:0000313" key="2">
    <source>
        <dbReference type="EMBL" id="VDM52976.1"/>
    </source>
</evidence>
<organism evidence="4">
    <name type="scientific">Angiostrongylus costaricensis</name>
    <name type="common">Nematode worm</name>
    <dbReference type="NCBI Taxonomy" id="334426"/>
    <lineage>
        <taxon>Eukaryota</taxon>
        <taxon>Metazoa</taxon>
        <taxon>Ecdysozoa</taxon>
        <taxon>Nematoda</taxon>
        <taxon>Chromadorea</taxon>
        <taxon>Rhabditida</taxon>
        <taxon>Rhabditina</taxon>
        <taxon>Rhabditomorpha</taxon>
        <taxon>Strongyloidea</taxon>
        <taxon>Metastrongylidae</taxon>
        <taxon>Angiostrongylus</taxon>
    </lineage>
</organism>
<evidence type="ECO:0000256" key="1">
    <source>
        <dbReference type="SAM" id="Phobius"/>
    </source>
</evidence>
<keyword evidence="3" id="KW-1185">Reference proteome</keyword>
<accession>A0A0R3PC81</accession>
<protein>
    <submittedName>
        <fullName evidence="4">Aa_trans domain-containing protein</fullName>
    </submittedName>
</protein>
<reference evidence="4" key="1">
    <citation type="submission" date="2017-02" db="UniProtKB">
        <authorList>
            <consortium name="WormBaseParasite"/>
        </authorList>
    </citation>
    <scope>IDENTIFICATION</scope>
</reference>
<dbReference type="AlphaFoldDB" id="A0A0R3PC81"/>